<reference evidence="4" key="1">
    <citation type="submission" date="2021-01" db="EMBL/GenBank/DDBJ databases">
        <authorList>
            <person name="Corre E."/>
            <person name="Pelletier E."/>
            <person name="Niang G."/>
            <person name="Scheremetjew M."/>
            <person name="Finn R."/>
            <person name="Kale V."/>
            <person name="Holt S."/>
            <person name="Cochrane G."/>
            <person name="Meng A."/>
            <person name="Brown T."/>
            <person name="Cohen L."/>
        </authorList>
    </citation>
    <scope>NUCLEOTIDE SEQUENCE</scope>
    <source>
        <strain evidence="4">Isolate 1302-5</strain>
    </source>
</reference>
<feature type="domain" description="3-hydroxyisobutyrate dehydrogenase-like NAD-binding" evidence="3">
    <location>
        <begin position="303"/>
        <end position="424"/>
    </location>
</feature>
<dbReference type="InterPro" id="IPR008927">
    <property type="entry name" value="6-PGluconate_DH-like_C_sf"/>
</dbReference>
<dbReference type="AlphaFoldDB" id="A0A7S4KC67"/>
<evidence type="ECO:0000256" key="1">
    <source>
        <dbReference type="SAM" id="MobiDB-lite"/>
    </source>
</evidence>
<accession>A0A7S4KC67</accession>
<dbReference type="Pfam" id="PF03446">
    <property type="entry name" value="NAD_binding_2"/>
    <property type="match status" value="1"/>
</dbReference>
<dbReference type="Gene3D" id="3.40.50.720">
    <property type="entry name" value="NAD(P)-binding Rossmann-like Domain"/>
    <property type="match status" value="1"/>
</dbReference>
<feature type="region of interest" description="Disordered" evidence="1">
    <location>
        <begin position="100"/>
        <end position="120"/>
    </location>
</feature>
<protein>
    <recommendedName>
        <fullName evidence="5">3-hydroxyisobutyrate dehydrogenase</fullName>
    </recommendedName>
</protein>
<dbReference type="InterPro" id="IPR036291">
    <property type="entry name" value="NAD(P)-bd_dom_sf"/>
</dbReference>
<dbReference type="InterPro" id="IPR006115">
    <property type="entry name" value="6PGDH_NADP-bd"/>
</dbReference>
<feature type="domain" description="3-hydroxyisobutyrate dehydrogenase-like NAD-binding" evidence="3">
    <location>
        <begin position="1"/>
        <end position="89"/>
    </location>
</feature>
<dbReference type="SUPFAM" id="SSF48179">
    <property type="entry name" value="6-phosphogluconate dehydrogenase C-terminal domain-like"/>
    <property type="match status" value="2"/>
</dbReference>
<dbReference type="Gene3D" id="1.10.1040.10">
    <property type="entry name" value="N-(1-d-carboxylethyl)-l-norvaline Dehydrogenase, domain 2"/>
    <property type="match status" value="2"/>
</dbReference>
<dbReference type="GO" id="GO:0050661">
    <property type="term" value="F:NADP binding"/>
    <property type="evidence" value="ECO:0007669"/>
    <property type="project" value="InterPro"/>
</dbReference>
<proteinExistence type="predicted"/>
<feature type="domain" description="6-phosphogluconate dehydrogenase NADP-binding" evidence="2">
    <location>
        <begin position="127"/>
        <end position="296"/>
    </location>
</feature>
<dbReference type="InterPro" id="IPR013328">
    <property type="entry name" value="6PGD_dom2"/>
</dbReference>
<dbReference type="PANTHER" id="PTHR43060:SF17">
    <property type="entry name" value="L-THREONATE DEHYDROGENASE"/>
    <property type="match status" value="1"/>
</dbReference>
<gene>
    <name evidence="4" type="ORF">OAUR00152_LOCUS42872</name>
</gene>
<dbReference type="GO" id="GO:0051287">
    <property type="term" value="F:NAD binding"/>
    <property type="evidence" value="ECO:0007669"/>
    <property type="project" value="InterPro"/>
</dbReference>
<dbReference type="SUPFAM" id="SSF51735">
    <property type="entry name" value="NAD(P)-binding Rossmann-fold domains"/>
    <property type="match status" value="1"/>
</dbReference>
<evidence type="ECO:0000259" key="3">
    <source>
        <dbReference type="Pfam" id="PF14833"/>
    </source>
</evidence>
<dbReference type="InterPro" id="IPR029154">
    <property type="entry name" value="HIBADH-like_NADP-bd"/>
</dbReference>
<evidence type="ECO:0008006" key="5">
    <source>
        <dbReference type="Google" id="ProtNLM"/>
    </source>
</evidence>
<organism evidence="4">
    <name type="scientific">Odontella aurita</name>
    <dbReference type="NCBI Taxonomy" id="265563"/>
    <lineage>
        <taxon>Eukaryota</taxon>
        <taxon>Sar</taxon>
        <taxon>Stramenopiles</taxon>
        <taxon>Ochrophyta</taxon>
        <taxon>Bacillariophyta</taxon>
        <taxon>Mediophyceae</taxon>
        <taxon>Biddulphiophycidae</taxon>
        <taxon>Eupodiscales</taxon>
        <taxon>Odontellaceae</taxon>
        <taxon>Odontella</taxon>
    </lineage>
</organism>
<dbReference type="PANTHER" id="PTHR43060">
    <property type="entry name" value="3-HYDROXYISOBUTYRATE DEHYDROGENASE-LIKE 1, MITOCHONDRIAL-RELATED"/>
    <property type="match status" value="1"/>
</dbReference>
<name>A0A7S4KC67_9STRA</name>
<dbReference type="Pfam" id="PF14833">
    <property type="entry name" value="NAD_binding_11"/>
    <property type="match status" value="2"/>
</dbReference>
<evidence type="ECO:0000313" key="4">
    <source>
        <dbReference type="EMBL" id="CAE2290459.1"/>
    </source>
</evidence>
<dbReference type="EMBL" id="HBKQ01062824">
    <property type="protein sequence ID" value="CAE2290459.1"/>
    <property type="molecule type" value="Transcribed_RNA"/>
</dbReference>
<evidence type="ECO:0000259" key="2">
    <source>
        <dbReference type="Pfam" id="PF03446"/>
    </source>
</evidence>
<sequence length="434" mass="44818">MYDVVRGAAGMSWMFGDRGARMIWGGGGDRPPPVMSAVDIFLKDLGIVRSEAKAARSPVPLAAAAFQQFVAARGLGLGREDDSRVVKAYEAVTGVTVGGKKGGGEYSAPASAQDGTSSGTVVEPQDVTVVGIGAMGGGIARALLRADATKTVCGYDRSDSLASSFLEEAKEAGKARGNEVPRRLDEAVTNETDSVILVLVNERQCEEVCFGGQADDNLLSLMKSGSCVILCSTVTATWAKRAAERFAARGIRFVDCPISGGPARAKTGELTMMASGDDDSMARAVPLLNAAGRDVHVIPGGAGFGSTVKMVHQLLAGVHVVCAAEALALSAKTGIDPRQMYGIVNGAAGASWMFADRGGRMIAAGEPDVMSAVDIFVKDLDIVLSEAAALGCPVPIASAALQQFISAQGMGLGRKDDSQVIRVYEQITGVSAGR</sequence>